<sequence length="30" mass="3605">FMAGPLRDSCVRKIENYEQEEKPWGKSENY</sequence>
<evidence type="ECO:0000313" key="1">
    <source>
        <dbReference type="EMBL" id="OWR51766.1"/>
    </source>
</evidence>
<dbReference type="AlphaFoldDB" id="A0A212FDD9"/>
<organism evidence="1 2">
    <name type="scientific">Danaus plexippus plexippus</name>
    <dbReference type="NCBI Taxonomy" id="278856"/>
    <lineage>
        <taxon>Eukaryota</taxon>
        <taxon>Metazoa</taxon>
        <taxon>Ecdysozoa</taxon>
        <taxon>Arthropoda</taxon>
        <taxon>Hexapoda</taxon>
        <taxon>Insecta</taxon>
        <taxon>Pterygota</taxon>
        <taxon>Neoptera</taxon>
        <taxon>Endopterygota</taxon>
        <taxon>Lepidoptera</taxon>
        <taxon>Glossata</taxon>
        <taxon>Ditrysia</taxon>
        <taxon>Papilionoidea</taxon>
        <taxon>Nymphalidae</taxon>
        <taxon>Danainae</taxon>
        <taxon>Danaini</taxon>
        <taxon>Danaina</taxon>
        <taxon>Danaus</taxon>
        <taxon>Danaus</taxon>
    </lineage>
</organism>
<name>A0A212FDD9_DANPL</name>
<dbReference type="KEGG" id="dpl:KGM_211730B"/>
<dbReference type="Proteomes" id="UP000007151">
    <property type="component" value="Unassembled WGS sequence"/>
</dbReference>
<dbReference type="EMBL" id="AGBW02009063">
    <property type="protein sequence ID" value="OWR51766.1"/>
    <property type="molecule type" value="Genomic_DNA"/>
</dbReference>
<reference evidence="1 2" key="1">
    <citation type="journal article" date="2011" name="Cell">
        <title>The monarch butterfly genome yields insights into long-distance migration.</title>
        <authorList>
            <person name="Zhan S."/>
            <person name="Merlin C."/>
            <person name="Boore J.L."/>
            <person name="Reppert S.M."/>
        </authorList>
    </citation>
    <scope>NUCLEOTIDE SEQUENCE [LARGE SCALE GENOMIC DNA]</scope>
    <source>
        <strain evidence="1">F-2</strain>
    </source>
</reference>
<protein>
    <submittedName>
        <fullName evidence="1">Homer</fullName>
    </submittedName>
</protein>
<keyword evidence="2" id="KW-1185">Reference proteome</keyword>
<dbReference type="InParanoid" id="A0A212FDD9"/>
<accession>A0A212FDD9</accession>
<gene>
    <name evidence="1" type="ORF">KGM_211730B</name>
</gene>
<feature type="non-terminal residue" evidence="1">
    <location>
        <position position="1"/>
    </location>
</feature>
<comment type="caution">
    <text evidence="1">The sequence shown here is derived from an EMBL/GenBank/DDBJ whole genome shotgun (WGS) entry which is preliminary data.</text>
</comment>
<evidence type="ECO:0000313" key="2">
    <source>
        <dbReference type="Proteomes" id="UP000007151"/>
    </source>
</evidence>
<proteinExistence type="predicted"/>